<dbReference type="SMART" id="SM00895">
    <property type="entry name" value="FCD"/>
    <property type="match status" value="1"/>
</dbReference>
<dbReference type="InterPro" id="IPR008920">
    <property type="entry name" value="TF_FadR/GntR_C"/>
</dbReference>
<dbReference type="RefSeq" id="WP_249697431.1">
    <property type="nucleotide sequence ID" value="NZ_JAMFLX010000001.1"/>
</dbReference>
<sequence>MGPEKSLTDIACEQLERMIVFQELKPGMMYSEKKLAELMDVGRTPVREALQKLAWEQMVVIHPRRGIQIPVVSVESQLKLLEVRRPLEALCVKLAAQRATLEQKAEMKNLADGIMQCAKYHEDEHFMDHLRGCHEALVEAARNEYISKVMRPLQGPSRLFWFRHRESNTDHPASLHAAIMNRVAAGDSEGAEDASNTLIQYLSDFAVARLRM</sequence>
<organism evidence="5 6">
    <name type="scientific">Parendozoicomonas callyspongiae</name>
    <dbReference type="NCBI Taxonomy" id="2942213"/>
    <lineage>
        <taxon>Bacteria</taxon>
        <taxon>Pseudomonadati</taxon>
        <taxon>Pseudomonadota</taxon>
        <taxon>Gammaproteobacteria</taxon>
        <taxon>Oceanospirillales</taxon>
        <taxon>Endozoicomonadaceae</taxon>
        <taxon>Parendozoicomonas</taxon>
    </lineage>
</organism>
<evidence type="ECO:0000256" key="3">
    <source>
        <dbReference type="ARBA" id="ARBA00023163"/>
    </source>
</evidence>
<dbReference type="PANTHER" id="PTHR43537">
    <property type="entry name" value="TRANSCRIPTIONAL REGULATOR, GNTR FAMILY"/>
    <property type="match status" value="1"/>
</dbReference>
<dbReference type="CDD" id="cd07377">
    <property type="entry name" value="WHTH_GntR"/>
    <property type="match status" value="1"/>
</dbReference>
<evidence type="ECO:0000256" key="1">
    <source>
        <dbReference type="ARBA" id="ARBA00023015"/>
    </source>
</evidence>
<keyword evidence="3" id="KW-0804">Transcription</keyword>
<feature type="domain" description="HTH gntR-type" evidence="4">
    <location>
        <begin position="5"/>
        <end position="72"/>
    </location>
</feature>
<keyword evidence="2" id="KW-0238">DNA-binding</keyword>
<accession>A0ABT0PB38</accession>
<name>A0ABT0PB38_9GAMM</name>
<proteinExistence type="predicted"/>
<dbReference type="PANTHER" id="PTHR43537:SF45">
    <property type="entry name" value="GNTR FAMILY REGULATORY PROTEIN"/>
    <property type="match status" value="1"/>
</dbReference>
<protein>
    <submittedName>
        <fullName evidence="5">GntR family transcriptional regulator</fullName>
    </submittedName>
</protein>
<evidence type="ECO:0000313" key="6">
    <source>
        <dbReference type="Proteomes" id="UP001203338"/>
    </source>
</evidence>
<keyword evidence="6" id="KW-1185">Reference proteome</keyword>
<dbReference type="PROSITE" id="PS50949">
    <property type="entry name" value="HTH_GNTR"/>
    <property type="match status" value="1"/>
</dbReference>
<dbReference type="InterPro" id="IPR036390">
    <property type="entry name" value="WH_DNA-bd_sf"/>
</dbReference>
<dbReference type="Pfam" id="PF07729">
    <property type="entry name" value="FCD"/>
    <property type="match status" value="1"/>
</dbReference>
<dbReference type="EMBL" id="JAMFLX010000001">
    <property type="protein sequence ID" value="MCL6268599.1"/>
    <property type="molecule type" value="Genomic_DNA"/>
</dbReference>
<dbReference type="Gene3D" id="1.10.10.10">
    <property type="entry name" value="Winged helix-like DNA-binding domain superfamily/Winged helix DNA-binding domain"/>
    <property type="match status" value="1"/>
</dbReference>
<dbReference type="SUPFAM" id="SSF48008">
    <property type="entry name" value="GntR ligand-binding domain-like"/>
    <property type="match status" value="1"/>
</dbReference>
<evidence type="ECO:0000256" key="2">
    <source>
        <dbReference type="ARBA" id="ARBA00023125"/>
    </source>
</evidence>
<evidence type="ECO:0000313" key="5">
    <source>
        <dbReference type="EMBL" id="MCL6268599.1"/>
    </source>
</evidence>
<dbReference type="Gene3D" id="1.20.120.530">
    <property type="entry name" value="GntR ligand-binding domain-like"/>
    <property type="match status" value="1"/>
</dbReference>
<keyword evidence="1" id="KW-0805">Transcription regulation</keyword>
<evidence type="ECO:0000259" key="4">
    <source>
        <dbReference type="PROSITE" id="PS50949"/>
    </source>
</evidence>
<reference evidence="5 6" key="1">
    <citation type="submission" date="2022-05" db="EMBL/GenBank/DDBJ databases">
        <authorList>
            <person name="Park J.-S."/>
        </authorList>
    </citation>
    <scope>NUCLEOTIDE SEQUENCE [LARGE SCALE GENOMIC DNA]</scope>
    <source>
        <strain evidence="5 6">2012CJ34-2</strain>
    </source>
</reference>
<dbReference type="SMART" id="SM00345">
    <property type="entry name" value="HTH_GNTR"/>
    <property type="match status" value="1"/>
</dbReference>
<dbReference type="InterPro" id="IPR011711">
    <property type="entry name" value="GntR_C"/>
</dbReference>
<dbReference type="Proteomes" id="UP001203338">
    <property type="component" value="Unassembled WGS sequence"/>
</dbReference>
<comment type="caution">
    <text evidence="5">The sequence shown here is derived from an EMBL/GenBank/DDBJ whole genome shotgun (WGS) entry which is preliminary data.</text>
</comment>
<dbReference type="InterPro" id="IPR000524">
    <property type="entry name" value="Tscrpt_reg_HTH_GntR"/>
</dbReference>
<gene>
    <name evidence="5" type="ORF">M3P05_01350</name>
</gene>
<dbReference type="Pfam" id="PF00392">
    <property type="entry name" value="GntR"/>
    <property type="match status" value="1"/>
</dbReference>
<dbReference type="InterPro" id="IPR036388">
    <property type="entry name" value="WH-like_DNA-bd_sf"/>
</dbReference>
<dbReference type="SUPFAM" id="SSF46785">
    <property type="entry name" value="Winged helix' DNA-binding domain"/>
    <property type="match status" value="1"/>
</dbReference>